<reference evidence="3 5" key="2">
    <citation type="submission" date="2017-12" db="EMBL/GenBank/DDBJ databases">
        <title>Genome sequence of Rhizobium sullae HCNT1 isolated from Sulla coronaria nodules and featuring peculiar denitrification phenotypes.</title>
        <authorList>
            <person name="De Diego-Diaz B."/>
            <person name="Treu L."/>
            <person name="Campanaro S."/>
            <person name="Da Silva Duarte V."/>
            <person name="Basaglia M."/>
            <person name="Favaro L."/>
            <person name="Casella S."/>
            <person name="Squartini A."/>
        </authorList>
    </citation>
    <scope>NUCLEOTIDE SEQUENCE [LARGE SCALE GENOMIC DNA]</scope>
    <source>
        <strain evidence="3 5">HCNT1</strain>
    </source>
</reference>
<dbReference type="InterPro" id="IPR015424">
    <property type="entry name" value="PyrdxlP-dep_Trfase"/>
</dbReference>
<keyword evidence="3" id="KW-0808">Transferase</keyword>
<gene>
    <name evidence="3" type="ORF">CWR43_33325</name>
    <name evidence="4" type="ORF">N2599_12545</name>
</gene>
<comment type="similarity">
    <text evidence="1 2">Belongs to the DegT/DnrJ/EryC1 family.</text>
</comment>
<dbReference type="Proteomes" id="UP000232164">
    <property type="component" value="Unassembled WGS sequence"/>
</dbReference>
<dbReference type="AlphaFoldDB" id="A0A2N0CZR6"/>
<accession>A0A2N0CZR6</accession>
<dbReference type="EMBL" id="CP104143">
    <property type="protein sequence ID" value="UWU12994.1"/>
    <property type="molecule type" value="Genomic_DNA"/>
</dbReference>
<dbReference type="SUPFAM" id="SSF53383">
    <property type="entry name" value="PLP-dependent transferases"/>
    <property type="match status" value="1"/>
</dbReference>
<organism evidence="3 5">
    <name type="scientific">Rhizobium sullae</name>
    <name type="common">Rhizobium hedysari</name>
    <dbReference type="NCBI Taxonomy" id="50338"/>
    <lineage>
        <taxon>Bacteria</taxon>
        <taxon>Pseudomonadati</taxon>
        <taxon>Pseudomonadota</taxon>
        <taxon>Alphaproteobacteria</taxon>
        <taxon>Hyphomicrobiales</taxon>
        <taxon>Rhizobiaceae</taxon>
        <taxon>Rhizobium/Agrobacterium group</taxon>
        <taxon>Rhizobium</taxon>
    </lineage>
</organism>
<evidence type="ECO:0000313" key="5">
    <source>
        <dbReference type="Proteomes" id="UP000232164"/>
    </source>
</evidence>
<dbReference type="RefSeq" id="WP_037141945.1">
    <property type="nucleotide sequence ID" value="NZ_CP104143.1"/>
</dbReference>
<dbReference type="Pfam" id="PF01041">
    <property type="entry name" value="DegT_DnrJ_EryC1"/>
    <property type="match status" value="1"/>
</dbReference>
<dbReference type="OrthoDB" id="9768668at2"/>
<dbReference type="Gene3D" id="3.40.640.10">
    <property type="entry name" value="Type I PLP-dependent aspartate aminotransferase-like (Major domain)"/>
    <property type="match status" value="1"/>
</dbReference>
<evidence type="ECO:0000313" key="4">
    <source>
        <dbReference type="EMBL" id="UWU12994.1"/>
    </source>
</evidence>
<dbReference type="InterPro" id="IPR015422">
    <property type="entry name" value="PyrdxlP-dep_Trfase_small"/>
</dbReference>
<dbReference type="Proteomes" id="UP001060123">
    <property type="component" value="Chromosome"/>
</dbReference>
<dbReference type="PANTHER" id="PTHR30244:SF34">
    <property type="entry name" value="DTDP-4-AMINO-4,6-DIDEOXYGALACTOSE TRANSAMINASE"/>
    <property type="match status" value="1"/>
</dbReference>
<dbReference type="EMBL" id="PIQN01000031">
    <property type="protein sequence ID" value="PKA39356.1"/>
    <property type="molecule type" value="Genomic_DNA"/>
</dbReference>
<dbReference type="InterPro" id="IPR000653">
    <property type="entry name" value="DegT/StrS_aminotransferase"/>
</dbReference>
<evidence type="ECO:0000313" key="6">
    <source>
        <dbReference type="Proteomes" id="UP001060123"/>
    </source>
</evidence>
<sequence>MAPVGLREWLAIAPVLASGKLARYGDDTGGPLLRFEADFCAKFNVQHGLTMSSGTAALVAALVAAGIGPGDEVLVPAYTWIATAAAPLAAGAVPILVEIDQTLTMDPTDIVRKITPNTRAIIPVHMANMVCDMDSIMRIAREHRLIVIEDACQAVGLTYKGRRAGTIGDVGAYSFNQFKNINIGEGGALVTDDPRLFARARMYHDIGSLFRGHLDNANEPPILGINFKANQIQGAMLNVQLKKLDPMISRMRKRYDAMTEILAKSNMMRVGPHNDPTNAAGLHVIFETAEAAGAFAAENKRGVYRLYDSSRHVYTNWQPILQQRSGHPAMNPFNWSDRKIEYTPDMCAQSLDILKRTCRISLGENYPLALVTYLARRMVRQRSSATDELSYAT</sequence>
<keyword evidence="2" id="KW-0663">Pyridoxal phosphate</keyword>
<dbReference type="STRING" id="1041146.GCA_000427985_07081"/>
<name>A0A2N0CZR6_RHISU</name>
<keyword evidence="6" id="KW-1185">Reference proteome</keyword>
<protein>
    <submittedName>
        <fullName evidence="3 4">Aminotransferase</fullName>
    </submittedName>
</protein>
<evidence type="ECO:0000256" key="1">
    <source>
        <dbReference type="ARBA" id="ARBA00037999"/>
    </source>
</evidence>
<dbReference type="Gene3D" id="3.90.1150.10">
    <property type="entry name" value="Aspartate Aminotransferase, domain 1"/>
    <property type="match status" value="1"/>
</dbReference>
<dbReference type="GO" id="GO:0000271">
    <property type="term" value="P:polysaccharide biosynthetic process"/>
    <property type="evidence" value="ECO:0007669"/>
    <property type="project" value="TreeGrafter"/>
</dbReference>
<dbReference type="GO" id="GO:0008483">
    <property type="term" value="F:transaminase activity"/>
    <property type="evidence" value="ECO:0007669"/>
    <property type="project" value="UniProtKB-KW"/>
</dbReference>
<keyword evidence="3" id="KW-0032">Aminotransferase</keyword>
<proteinExistence type="inferred from homology"/>
<evidence type="ECO:0000313" key="3">
    <source>
        <dbReference type="EMBL" id="PKA39356.1"/>
    </source>
</evidence>
<dbReference type="InterPro" id="IPR015421">
    <property type="entry name" value="PyrdxlP-dep_Trfase_major"/>
</dbReference>
<dbReference type="PANTHER" id="PTHR30244">
    <property type="entry name" value="TRANSAMINASE"/>
    <property type="match status" value="1"/>
</dbReference>
<dbReference type="GO" id="GO:0030170">
    <property type="term" value="F:pyridoxal phosphate binding"/>
    <property type="evidence" value="ECO:0007669"/>
    <property type="project" value="TreeGrafter"/>
</dbReference>
<evidence type="ECO:0000256" key="2">
    <source>
        <dbReference type="RuleBase" id="RU004508"/>
    </source>
</evidence>
<reference evidence="4" key="3">
    <citation type="submission" date="2022-09" db="EMBL/GenBank/DDBJ databases">
        <title>Australian commercial rhizobial inoculants.</title>
        <authorList>
            <person name="Kohlmeier M.G."/>
            <person name="O'Hara G.W."/>
            <person name="Colombi E."/>
            <person name="Ramsay J.P."/>
            <person name="Terpolilli J."/>
        </authorList>
    </citation>
    <scope>NUCLEOTIDE SEQUENCE</scope>
    <source>
        <strain evidence="4">WSM1592</strain>
    </source>
</reference>
<reference evidence="3 5" key="1">
    <citation type="submission" date="2017-11" db="EMBL/GenBank/DDBJ databases">
        <authorList>
            <person name="Han C.G."/>
        </authorList>
    </citation>
    <scope>NUCLEOTIDE SEQUENCE [LARGE SCALE GENOMIC DNA]</scope>
    <source>
        <strain evidence="3 5">HCNT1</strain>
    </source>
</reference>